<keyword evidence="2 10" id="KW-0812">Transmembrane</keyword>
<evidence type="ECO:0000256" key="2">
    <source>
        <dbReference type="ARBA" id="ARBA00022692"/>
    </source>
</evidence>
<evidence type="ECO:0000256" key="6">
    <source>
        <dbReference type="ARBA" id="ARBA00022989"/>
    </source>
</evidence>
<dbReference type="InterPro" id="IPR015919">
    <property type="entry name" value="Cadherin-like_sf"/>
</dbReference>
<dbReference type="GO" id="GO:0016020">
    <property type="term" value="C:membrane"/>
    <property type="evidence" value="ECO:0007669"/>
    <property type="project" value="UniProtKB-SubCell"/>
</dbReference>
<evidence type="ECO:0000256" key="5">
    <source>
        <dbReference type="ARBA" id="ARBA00022889"/>
    </source>
</evidence>
<comment type="caution">
    <text evidence="12">The sequence shown here is derived from an EMBL/GenBank/DDBJ whole genome shotgun (WGS) entry which is preliminary data.</text>
</comment>
<feature type="region of interest" description="Disordered" evidence="9">
    <location>
        <begin position="197"/>
        <end position="226"/>
    </location>
</feature>
<dbReference type="CDD" id="cd11304">
    <property type="entry name" value="Cadherin_repeat"/>
    <property type="match status" value="1"/>
</dbReference>
<comment type="subcellular location">
    <subcellularLocation>
        <location evidence="1">Membrane</location>
    </subcellularLocation>
</comment>
<keyword evidence="3" id="KW-0677">Repeat</keyword>
<protein>
    <recommendedName>
        <fullName evidence="11">Cadherin domain-containing protein</fullName>
    </recommendedName>
</protein>
<dbReference type="InterPro" id="IPR002126">
    <property type="entry name" value="Cadherin-like_dom"/>
</dbReference>
<dbReference type="InterPro" id="IPR050971">
    <property type="entry name" value="Cadherin-domain_protein"/>
</dbReference>
<dbReference type="PRINTS" id="PR00205">
    <property type="entry name" value="CADHERIN"/>
</dbReference>
<evidence type="ECO:0000313" key="12">
    <source>
        <dbReference type="EMBL" id="GCB72574.1"/>
    </source>
</evidence>
<evidence type="ECO:0000256" key="7">
    <source>
        <dbReference type="ARBA" id="ARBA00023136"/>
    </source>
</evidence>
<evidence type="ECO:0000256" key="10">
    <source>
        <dbReference type="SAM" id="Phobius"/>
    </source>
</evidence>
<evidence type="ECO:0000259" key="11">
    <source>
        <dbReference type="PROSITE" id="PS50268"/>
    </source>
</evidence>
<evidence type="ECO:0000256" key="8">
    <source>
        <dbReference type="PROSITE-ProRule" id="PRU00043"/>
    </source>
</evidence>
<accession>A0A401PHK9</accession>
<dbReference type="GO" id="GO:0007156">
    <property type="term" value="P:homophilic cell adhesion via plasma membrane adhesion molecules"/>
    <property type="evidence" value="ECO:0007669"/>
    <property type="project" value="InterPro"/>
</dbReference>
<dbReference type="EMBL" id="BFAA01000495">
    <property type="protein sequence ID" value="GCB72574.1"/>
    <property type="molecule type" value="Genomic_DNA"/>
</dbReference>
<keyword evidence="5" id="KW-0130">Cell adhesion</keyword>
<reference evidence="12 13" key="1">
    <citation type="journal article" date="2018" name="Nat. Ecol. Evol.">
        <title>Shark genomes provide insights into elasmobranch evolution and the origin of vertebrates.</title>
        <authorList>
            <person name="Hara Y"/>
            <person name="Yamaguchi K"/>
            <person name="Onimaru K"/>
            <person name="Kadota M"/>
            <person name="Koyanagi M"/>
            <person name="Keeley SD"/>
            <person name="Tatsumi K"/>
            <person name="Tanaka K"/>
            <person name="Motone F"/>
            <person name="Kageyama Y"/>
            <person name="Nozu R"/>
            <person name="Adachi N"/>
            <person name="Nishimura O"/>
            <person name="Nakagawa R"/>
            <person name="Tanegashima C"/>
            <person name="Kiyatake I"/>
            <person name="Matsumoto R"/>
            <person name="Murakumo K"/>
            <person name="Nishida K"/>
            <person name="Terakita A"/>
            <person name="Kuratani S"/>
            <person name="Sato K"/>
            <person name="Hyodo S Kuraku.S."/>
        </authorList>
    </citation>
    <scope>NUCLEOTIDE SEQUENCE [LARGE SCALE GENOMIC DNA]</scope>
</reference>
<dbReference type="PANTHER" id="PTHR24025:SF23">
    <property type="entry name" value="NEURAL-CADHERIN"/>
    <property type="match status" value="1"/>
</dbReference>
<sequence length="253" mass="28116">MESYKHKATATLIVQVTRKNEWKPKSPVDTFAVPEDSPIGTIVGVVEFTDADLPFDNIKCSIAGGNDGIPPTFYMEPNTGQLKLLNLLDAETTDHYSLTIQAVDLNNDIEPDPLKQKTSFTTVTVNILFTTAVLILTSTYWSPDHWFVALMVIAGLLALGVLYGLAWILFKTHPKCGQFFPKCQKPDKTHLTNVIESGQNQQSNSSPVSKEPKSETNSTLSPDNSAKCRERHIYSTVRLDIQDGQTRAQIYKN</sequence>
<dbReference type="Gene3D" id="2.60.40.60">
    <property type="entry name" value="Cadherins"/>
    <property type="match status" value="1"/>
</dbReference>
<name>A0A401PHK9_SCYTO</name>
<keyword evidence="4 8" id="KW-0106">Calcium</keyword>
<keyword evidence="6 10" id="KW-1133">Transmembrane helix</keyword>
<feature type="transmembrane region" description="Helical" evidence="10">
    <location>
        <begin position="123"/>
        <end position="141"/>
    </location>
</feature>
<dbReference type="Proteomes" id="UP000288216">
    <property type="component" value="Unassembled WGS sequence"/>
</dbReference>
<dbReference type="PROSITE" id="PS50268">
    <property type="entry name" value="CADHERIN_2"/>
    <property type="match status" value="1"/>
</dbReference>
<dbReference type="SUPFAM" id="SSF49313">
    <property type="entry name" value="Cadherin-like"/>
    <property type="match status" value="1"/>
</dbReference>
<feature type="transmembrane region" description="Helical" evidence="10">
    <location>
        <begin position="147"/>
        <end position="170"/>
    </location>
</feature>
<feature type="compositionally biased region" description="Polar residues" evidence="9">
    <location>
        <begin position="215"/>
        <end position="224"/>
    </location>
</feature>
<proteinExistence type="predicted"/>
<gene>
    <name evidence="12" type="ORF">scyTo_0002069</name>
</gene>
<organism evidence="12 13">
    <name type="scientific">Scyliorhinus torazame</name>
    <name type="common">Cloudy catshark</name>
    <name type="synonym">Catulus torazame</name>
    <dbReference type="NCBI Taxonomy" id="75743"/>
    <lineage>
        <taxon>Eukaryota</taxon>
        <taxon>Metazoa</taxon>
        <taxon>Chordata</taxon>
        <taxon>Craniata</taxon>
        <taxon>Vertebrata</taxon>
        <taxon>Chondrichthyes</taxon>
        <taxon>Elasmobranchii</taxon>
        <taxon>Galeomorphii</taxon>
        <taxon>Galeoidea</taxon>
        <taxon>Carcharhiniformes</taxon>
        <taxon>Scyliorhinidae</taxon>
        <taxon>Scyliorhinus</taxon>
    </lineage>
</organism>
<evidence type="ECO:0000256" key="4">
    <source>
        <dbReference type="ARBA" id="ARBA00022837"/>
    </source>
</evidence>
<feature type="domain" description="Cadherin" evidence="11">
    <location>
        <begin position="25"/>
        <end position="127"/>
    </location>
</feature>
<dbReference type="GO" id="GO:0005509">
    <property type="term" value="F:calcium ion binding"/>
    <property type="evidence" value="ECO:0007669"/>
    <property type="project" value="UniProtKB-UniRule"/>
</dbReference>
<evidence type="ECO:0000256" key="1">
    <source>
        <dbReference type="ARBA" id="ARBA00004370"/>
    </source>
</evidence>
<dbReference type="OrthoDB" id="9949162at2759"/>
<dbReference type="GO" id="GO:0005911">
    <property type="term" value="C:cell-cell junction"/>
    <property type="evidence" value="ECO:0007669"/>
    <property type="project" value="TreeGrafter"/>
</dbReference>
<dbReference type="SMART" id="SM00112">
    <property type="entry name" value="CA"/>
    <property type="match status" value="1"/>
</dbReference>
<evidence type="ECO:0000256" key="9">
    <source>
        <dbReference type="SAM" id="MobiDB-lite"/>
    </source>
</evidence>
<evidence type="ECO:0000313" key="13">
    <source>
        <dbReference type="Proteomes" id="UP000288216"/>
    </source>
</evidence>
<dbReference type="AlphaFoldDB" id="A0A401PHK9"/>
<evidence type="ECO:0000256" key="3">
    <source>
        <dbReference type="ARBA" id="ARBA00022737"/>
    </source>
</evidence>
<keyword evidence="13" id="KW-1185">Reference proteome</keyword>
<feature type="compositionally biased region" description="Polar residues" evidence="9">
    <location>
        <begin position="197"/>
        <end position="208"/>
    </location>
</feature>
<keyword evidence="7 10" id="KW-0472">Membrane</keyword>
<dbReference type="Pfam" id="PF00028">
    <property type="entry name" value="Cadherin"/>
    <property type="match status" value="1"/>
</dbReference>
<dbReference type="PANTHER" id="PTHR24025">
    <property type="entry name" value="DESMOGLEIN FAMILY MEMBER"/>
    <property type="match status" value="1"/>
</dbReference>